<sequence length="51" mass="5855">MLALVRIDGSFRHGLFAFKGAFKYLARVRRLRHPPRSPHLSLQQSTFVFAG</sequence>
<comment type="caution">
    <text evidence="1">The sequence shown here is derived from an EMBL/GenBank/DDBJ whole genome shotgun (WGS) entry which is preliminary data.</text>
</comment>
<dbReference type="EMBL" id="NBTZ01000022">
    <property type="protein sequence ID" value="OTP78812.1"/>
    <property type="molecule type" value="Genomic_DNA"/>
</dbReference>
<reference evidence="1 2" key="1">
    <citation type="submission" date="2017-03" db="EMBL/GenBank/DDBJ databases">
        <title>Genome analysis of strain PAMC 26577.</title>
        <authorList>
            <person name="Oh H.-M."/>
            <person name="Yang J.-A."/>
        </authorList>
    </citation>
    <scope>NUCLEOTIDE SEQUENCE [LARGE SCALE GENOMIC DNA]</scope>
    <source>
        <strain evidence="1 2">PAMC 26577</strain>
    </source>
</reference>
<evidence type="ECO:0000313" key="2">
    <source>
        <dbReference type="Proteomes" id="UP000195221"/>
    </source>
</evidence>
<proteinExistence type="predicted"/>
<dbReference type="AlphaFoldDB" id="A0A242N5G6"/>
<protein>
    <submittedName>
        <fullName evidence="1">Uncharacterized protein</fullName>
    </submittedName>
</protein>
<name>A0A242N5G6_CABSO</name>
<dbReference type="Proteomes" id="UP000195221">
    <property type="component" value="Unassembled WGS sequence"/>
</dbReference>
<organism evidence="1 2">
    <name type="scientific">Caballeronia sordidicola</name>
    <name type="common">Burkholderia sordidicola</name>
    <dbReference type="NCBI Taxonomy" id="196367"/>
    <lineage>
        <taxon>Bacteria</taxon>
        <taxon>Pseudomonadati</taxon>
        <taxon>Pseudomonadota</taxon>
        <taxon>Betaproteobacteria</taxon>
        <taxon>Burkholderiales</taxon>
        <taxon>Burkholderiaceae</taxon>
        <taxon>Caballeronia</taxon>
    </lineage>
</organism>
<gene>
    <name evidence="1" type="ORF">PAMC26577_04235</name>
</gene>
<evidence type="ECO:0000313" key="1">
    <source>
        <dbReference type="EMBL" id="OTP78812.1"/>
    </source>
</evidence>
<accession>A0A242N5G6</accession>